<dbReference type="EMBL" id="CP034460">
    <property type="protein sequence ID" value="QBM90348.1"/>
    <property type="molecule type" value="Genomic_DNA"/>
</dbReference>
<accession>A0A4P6XVR3</accession>
<evidence type="ECO:0000313" key="2">
    <source>
        <dbReference type="EMBL" id="QBM90348.1"/>
    </source>
</evidence>
<feature type="region of interest" description="Disordered" evidence="1">
    <location>
        <begin position="1"/>
        <end position="99"/>
    </location>
</feature>
<proteinExistence type="predicted"/>
<organism evidence="2 3">
    <name type="scientific">Metschnikowia aff. pulcherrima</name>
    <dbReference type="NCBI Taxonomy" id="2163413"/>
    <lineage>
        <taxon>Eukaryota</taxon>
        <taxon>Fungi</taxon>
        <taxon>Dikarya</taxon>
        <taxon>Ascomycota</taxon>
        <taxon>Saccharomycotina</taxon>
        <taxon>Pichiomycetes</taxon>
        <taxon>Metschnikowiaceae</taxon>
        <taxon>Metschnikowia</taxon>
    </lineage>
</organism>
<gene>
    <name evidence="2" type="ORF">METSCH_E05960</name>
</gene>
<feature type="compositionally biased region" description="Low complexity" evidence="1">
    <location>
        <begin position="49"/>
        <end position="61"/>
    </location>
</feature>
<feature type="compositionally biased region" description="Pro residues" evidence="1">
    <location>
        <begin position="65"/>
        <end position="77"/>
    </location>
</feature>
<dbReference type="Proteomes" id="UP000292447">
    <property type="component" value="Chromosome V"/>
</dbReference>
<evidence type="ECO:0000313" key="3">
    <source>
        <dbReference type="Proteomes" id="UP000292447"/>
    </source>
</evidence>
<sequence>MTKYQRGELMEGWNDCPVPVPTSSSGTSSSTSSAKARKRMLRVPIIGGSNSSESSASSSRSLVMPPIPCSLPLPPNGPAKTTPSEASPCIPADESGSDSFDAQQSEARLRDLIASAGLADREKEFFEKRLVDAFPSLASPHQRFIAQIVDGVAAKAAGGALKTQVLNYMMMNNGVSTWGVPLKKLVETLGK</sequence>
<name>A0A4P6XVR3_9ASCO</name>
<keyword evidence="3" id="KW-1185">Reference proteome</keyword>
<feature type="compositionally biased region" description="Low complexity" evidence="1">
    <location>
        <begin position="22"/>
        <end position="33"/>
    </location>
</feature>
<reference evidence="3" key="1">
    <citation type="submission" date="2019-03" db="EMBL/GenBank/DDBJ databases">
        <title>Snf2 controls pulcherriminic acid biosynthesis and connects pigmentation and antifungal activity of the yeast Metschnikowia pulcherrima.</title>
        <authorList>
            <person name="Gore-Lloyd D."/>
            <person name="Sumann I."/>
            <person name="Brachmann A.O."/>
            <person name="Schneeberger K."/>
            <person name="Ortiz-Merino R.A."/>
            <person name="Moreno-Beltran M."/>
            <person name="Schlaefli M."/>
            <person name="Kirner P."/>
            <person name="Santos Kron A."/>
            <person name="Wolfe K.H."/>
            <person name="Piel J."/>
            <person name="Ahrens C.H."/>
            <person name="Henk D."/>
            <person name="Freimoser F.M."/>
        </authorList>
    </citation>
    <scope>NUCLEOTIDE SEQUENCE [LARGE SCALE GENOMIC DNA]</scope>
    <source>
        <strain evidence="3">APC 1.2</strain>
    </source>
</reference>
<dbReference type="AlphaFoldDB" id="A0A4P6XVR3"/>
<protein>
    <submittedName>
        <fullName evidence="2">Uncharacterized protein</fullName>
    </submittedName>
</protein>
<evidence type="ECO:0000256" key="1">
    <source>
        <dbReference type="SAM" id="MobiDB-lite"/>
    </source>
</evidence>